<dbReference type="AlphaFoldDB" id="A0A5K7ZF86"/>
<dbReference type="EMBL" id="AP021876">
    <property type="protein sequence ID" value="BBO79616.1"/>
    <property type="molecule type" value="Genomic_DNA"/>
</dbReference>
<protein>
    <submittedName>
        <fullName evidence="1">Uncharacterized protein</fullName>
    </submittedName>
</protein>
<evidence type="ECO:0000313" key="2">
    <source>
        <dbReference type="Proteomes" id="UP000425960"/>
    </source>
</evidence>
<dbReference type="KEGG" id="dov:DSCO28_01820"/>
<organism evidence="1 2">
    <name type="scientific">Desulfosarcina ovata subsp. sediminis</name>
    <dbReference type="NCBI Taxonomy" id="885957"/>
    <lineage>
        <taxon>Bacteria</taxon>
        <taxon>Pseudomonadati</taxon>
        <taxon>Thermodesulfobacteriota</taxon>
        <taxon>Desulfobacteria</taxon>
        <taxon>Desulfobacterales</taxon>
        <taxon>Desulfosarcinaceae</taxon>
        <taxon>Desulfosarcina</taxon>
    </lineage>
</organism>
<accession>A0A5K7ZF86</accession>
<name>A0A5K7ZF86_9BACT</name>
<dbReference type="RefSeq" id="WP_155320758.1">
    <property type="nucleotide sequence ID" value="NZ_AP021876.1"/>
</dbReference>
<sequence length="101" mass="11639">MSIENIKTQIATSFQDMDEIYNSIDHQDTESDHIFSVEIPVAHLKTITVRIIINKTLLENTDIESIKTNLNSLIVDKVTQSRELFGEFHKIEKGHCAWILQ</sequence>
<gene>
    <name evidence="1" type="ORF">DSCO28_01820</name>
</gene>
<evidence type="ECO:0000313" key="1">
    <source>
        <dbReference type="EMBL" id="BBO79616.1"/>
    </source>
</evidence>
<reference evidence="1 2" key="1">
    <citation type="submission" date="2019-11" db="EMBL/GenBank/DDBJ databases">
        <title>Comparative genomics of hydrocarbon-degrading Desulfosarcina strains.</title>
        <authorList>
            <person name="Watanabe M."/>
            <person name="Kojima H."/>
            <person name="Fukui M."/>
        </authorList>
    </citation>
    <scope>NUCLEOTIDE SEQUENCE [LARGE SCALE GENOMIC DNA]</scope>
    <source>
        <strain evidence="1 2">28bB2T</strain>
    </source>
</reference>
<dbReference type="Proteomes" id="UP000425960">
    <property type="component" value="Chromosome"/>
</dbReference>
<proteinExistence type="predicted"/>